<proteinExistence type="predicted"/>
<gene>
    <name evidence="2" type="ORF">SAMN05421637_2523</name>
</gene>
<name>A0A1H7AED2_9MICO</name>
<dbReference type="RefSeq" id="WP_143059018.1">
    <property type="nucleotide sequence ID" value="NZ_BBLU01000014.1"/>
</dbReference>
<keyword evidence="1" id="KW-1133">Transmembrane helix</keyword>
<evidence type="ECO:0000313" key="3">
    <source>
        <dbReference type="Proteomes" id="UP000183315"/>
    </source>
</evidence>
<feature type="transmembrane region" description="Helical" evidence="1">
    <location>
        <begin position="265"/>
        <end position="292"/>
    </location>
</feature>
<keyword evidence="3" id="KW-1185">Reference proteome</keyword>
<feature type="transmembrane region" description="Helical" evidence="1">
    <location>
        <begin position="117"/>
        <end position="139"/>
    </location>
</feature>
<dbReference type="eggNOG" id="COG4965">
    <property type="taxonomic scope" value="Bacteria"/>
</dbReference>
<reference evidence="3" key="1">
    <citation type="submission" date="2016-10" db="EMBL/GenBank/DDBJ databases">
        <authorList>
            <person name="Varghese N."/>
        </authorList>
    </citation>
    <scope>NUCLEOTIDE SEQUENCE [LARGE SCALE GENOMIC DNA]</scope>
    <source>
        <strain evidence="3">DSM 24868</strain>
    </source>
</reference>
<dbReference type="STRING" id="1043493.SAMN05421637_2523"/>
<sequence>MSGTDEGWDESLPRVVGLLRAGLPPSEAWRRAGAAPPRDAAGTLDRAVQAADALAARTGAPLSAMLMAIARAAADEREAHALRRAALAGPRLSARILLWLPLAGVALGALVDPRTLHVLVGTPLGWGLLACAALLTGAGRSWMRRLVRRAEGSGGDADAVVAGTALLAAALAAGAPMDGALRAVAEALDEPGLAALADALPGGSGEPPPPGSRWAPVARAVVPAARAGASPVPSLEAAAGSAARRGRTEAALAAGELGVRVTLPLALCLLPAFVAVGLLPLLVAVVGGVVVASG</sequence>
<dbReference type="PANTHER" id="PTHR35007:SF4">
    <property type="entry name" value="CONSERVED TRANSMEMBRANE PROTEIN-RELATED"/>
    <property type="match status" value="1"/>
</dbReference>
<organism evidence="2 3">
    <name type="scientific">Demequina mangrovi</name>
    <dbReference type="NCBI Taxonomy" id="1043493"/>
    <lineage>
        <taxon>Bacteria</taxon>
        <taxon>Bacillati</taxon>
        <taxon>Actinomycetota</taxon>
        <taxon>Actinomycetes</taxon>
        <taxon>Micrococcales</taxon>
        <taxon>Demequinaceae</taxon>
        <taxon>Demequina</taxon>
    </lineage>
</organism>
<evidence type="ECO:0000313" key="2">
    <source>
        <dbReference type="EMBL" id="SEJ64003.1"/>
    </source>
</evidence>
<keyword evidence="1" id="KW-0812">Transmembrane</keyword>
<protein>
    <submittedName>
        <fullName evidence="2">Tight adherence protein B</fullName>
    </submittedName>
</protein>
<evidence type="ECO:0000256" key="1">
    <source>
        <dbReference type="SAM" id="Phobius"/>
    </source>
</evidence>
<feature type="transmembrane region" description="Helical" evidence="1">
    <location>
        <begin position="92"/>
        <end position="111"/>
    </location>
</feature>
<dbReference type="AlphaFoldDB" id="A0A1H7AED2"/>
<dbReference type="PANTHER" id="PTHR35007">
    <property type="entry name" value="INTEGRAL MEMBRANE PROTEIN-RELATED"/>
    <property type="match status" value="1"/>
</dbReference>
<keyword evidence="1" id="KW-0472">Membrane</keyword>
<dbReference type="EMBL" id="FNZI01000006">
    <property type="protein sequence ID" value="SEJ64003.1"/>
    <property type="molecule type" value="Genomic_DNA"/>
</dbReference>
<dbReference type="Proteomes" id="UP000183315">
    <property type="component" value="Unassembled WGS sequence"/>
</dbReference>
<accession>A0A1H7AED2</accession>